<dbReference type="EMBL" id="CP015136">
    <property type="protein sequence ID" value="AMY07826.1"/>
    <property type="molecule type" value="Genomic_DNA"/>
</dbReference>
<keyword evidence="3 7" id="KW-0812">Transmembrane</keyword>
<dbReference type="KEGG" id="abac:LuPra_01007"/>
<feature type="transmembrane region" description="Helical" evidence="7">
    <location>
        <begin position="347"/>
        <end position="369"/>
    </location>
</feature>
<keyword evidence="10" id="KW-0547">Nucleotide-binding</keyword>
<reference evidence="10 11" key="1">
    <citation type="journal article" date="2016" name="Genome Announc.">
        <title>First Complete Genome Sequence of a Subdivision 6 Acidobacterium Strain.</title>
        <authorList>
            <person name="Huang S."/>
            <person name="Vieira S."/>
            <person name="Bunk B."/>
            <person name="Riedel T."/>
            <person name="Sproer C."/>
            <person name="Overmann J."/>
        </authorList>
    </citation>
    <scope>NUCLEOTIDE SEQUENCE [LARGE SCALE GENOMIC DNA]</scope>
    <source>
        <strain evidence="11">DSM 100886 HEG_-6_39</strain>
    </source>
</reference>
<name>A0A143PHD3_LUTPR</name>
<comment type="similarity">
    <text evidence="6">Belongs to the ABC-4 integral membrane protein family.</text>
</comment>
<feature type="transmembrane region" description="Helical" evidence="7">
    <location>
        <begin position="809"/>
        <end position="829"/>
    </location>
</feature>
<dbReference type="STRING" id="1855912.LuPra_01007"/>
<dbReference type="Pfam" id="PF02687">
    <property type="entry name" value="FtsX"/>
    <property type="match status" value="2"/>
</dbReference>
<feature type="transmembrane region" description="Helical" evidence="7">
    <location>
        <begin position="94"/>
        <end position="118"/>
    </location>
</feature>
<feature type="transmembrane region" description="Helical" evidence="7">
    <location>
        <begin position="493"/>
        <end position="514"/>
    </location>
</feature>
<gene>
    <name evidence="10" type="primary">macB_22</name>
    <name evidence="10" type="ORF">LuPra_01007</name>
</gene>
<dbReference type="EC" id="3.6.3.-" evidence="10"/>
<accession>A0A143PHD3</accession>
<keyword evidence="4 7" id="KW-1133">Transmembrane helix</keyword>
<proteinExistence type="inferred from homology"/>
<feature type="transmembrane region" description="Helical" evidence="7">
    <location>
        <begin position="753"/>
        <end position="778"/>
    </location>
</feature>
<feature type="domain" description="MacB-like periplasmic core" evidence="9">
    <location>
        <begin position="97"/>
        <end position="311"/>
    </location>
</feature>
<keyword evidence="10" id="KW-0378">Hydrolase</keyword>
<dbReference type="GO" id="GO:0022857">
    <property type="term" value="F:transmembrane transporter activity"/>
    <property type="evidence" value="ECO:0007669"/>
    <property type="project" value="TreeGrafter"/>
</dbReference>
<evidence type="ECO:0000259" key="9">
    <source>
        <dbReference type="Pfam" id="PF12704"/>
    </source>
</evidence>
<dbReference type="NCBIfam" id="NF038403">
    <property type="entry name" value="perm_prefix_1"/>
    <property type="match status" value="1"/>
</dbReference>
<dbReference type="InterPro" id="IPR017800">
    <property type="entry name" value="ADOP"/>
</dbReference>
<evidence type="ECO:0000256" key="2">
    <source>
        <dbReference type="ARBA" id="ARBA00022475"/>
    </source>
</evidence>
<evidence type="ECO:0000256" key="5">
    <source>
        <dbReference type="ARBA" id="ARBA00023136"/>
    </source>
</evidence>
<sequence>MKSPSLLRLRLRSLFRRRLVDRDLDDELRHHVDLLIEGHIEAGLSPVDARHRAIREMGALTSPIEACRDARGLTWFDDALKDVRYAGRTLRGSATLTATIIAVLALGIGASTTIFAFANAVLLRPLPYPSPGRIVVLHERALDVPAPLNVHPQNFVEWRSRSGVFESLVLVQTPPLNVMGTEGAEQVSRMMATSDLFRVFGVVPALGRGFIDADTRPGGPQVAVLGYAFWQRWFGGDPGVLGRELRLPAGSLTVIGVAPRGFKIGGDEPAVFTPLVLDPANPGAAGSRAFQCYGRLNANVTLAGAQGEMTAIATGLRQVYPMDKDMGVAVSSLHEYLSRETRPALHLMLGVVLAVLAIAGVNIAGLLMARSADRRAEFALRVALGARRGRLVRQVVTESLLLSLAGGLAGVALAWWLTRALSTLAALAFPVDAFGAVTLDTWAIVYALGTSVIIAVAFGLVPAIEASHAQPDAVLRTGGRGASADRHTRRARFVLVIAQVAVSVMLLVGAGLLFRTLVNLTRLELGFEPTRTLTMGVFLGVRPPEARIAALDAILGRVASVPGVVAAGTIQFPPLRGMTCGTGFWHGAQAGARSPADSRPTSCGLVSRGYFAAMGIPVLAGRDFAETDRPSSPRVVIVDRTFARKYFPGRDAIGQRILVDGSNASLAEIIGIVGEVRHSGLMSEPIPTVYALHAQSPGYITTVVVRTSGDAGTMAGAIRRAIHEADPLQAVSAVRTVEEDVAKVLARPRLQAWLVAGAALLSIVLATVGVYGLVAHVIAQQRREFAIRVALGATRGVIAEQVLWQGGRLVCVGVIAGVVGAVAAGRFASSYLFGITNRDPLTYAAAIVVTIAAAMLAVAVVARRAALVDPSCALRSS</sequence>
<keyword evidence="2" id="KW-1003">Cell membrane</keyword>
<evidence type="ECO:0000256" key="1">
    <source>
        <dbReference type="ARBA" id="ARBA00004651"/>
    </source>
</evidence>
<dbReference type="Proteomes" id="UP000076079">
    <property type="component" value="Chromosome"/>
</dbReference>
<dbReference type="RefSeq" id="WP_157898755.1">
    <property type="nucleotide sequence ID" value="NZ_CP015136.1"/>
</dbReference>
<dbReference type="InterPro" id="IPR025857">
    <property type="entry name" value="MacB_PCD"/>
</dbReference>
<keyword evidence="11" id="KW-1185">Reference proteome</keyword>
<evidence type="ECO:0000256" key="4">
    <source>
        <dbReference type="ARBA" id="ARBA00022989"/>
    </source>
</evidence>
<reference evidence="11" key="2">
    <citation type="submission" date="2016-04" db="EMBL/GenBank/DDBJ databases">
        <title>First Complete Genome Sequence of a Subdivision 6 Acidobacterium.</title>
        <authorList>
            <person name="Huang S."/>
            <person name="Vieira S."/>
            <person name="Bunk B."/>
            <person name="Riedel T."/>
            <person name="Sproeer C."/>
            <person name="Overmann J."/>
        </authorList>
    </citation>
    <scope>NUCLEOTIDE SEQUENCE [LARGE SCALE GENOMIC DNA]</scope>
    <source>
        <strain evidence="11">DSM 100886 HEG_-6_39</strain>
    </source>
</reference>
<evidence type="ECO:0000256" key="3">
    <source>
        <dbReference type="ARBA" id="ARBA00022692"/>
    </source>
</evidence>
<dbReference type="InterPro" id="IPR047928">
    <property type="entry name" value="Perm_prefix_1"/>
</dbReference>
<evidence type="ECO:0000313" key="11">
    <source>
        <dbReference type="Proteomes" id="UP000076079"/>
    </source>
</evidence>
<dbReference type="GO" id="GO:0005524">
    <property type="term" value="F:ATP binding"/>
    <property type="evidence" value="ECO:0007669"/>
    <property type="project" value="UniProtKB-KW"/>
</dbReference>
<feature type="domain" description="ABC3 transporter permease C-terminal" evidence="8">
    <location>
        <begin position="758"/>
        <end position="866"/>
    </location>
</feature>
<dbReference type="PANTHER" id="PTHR30572">
    <property type="entry name" value="MEMBRANE COMPONENT OF TRANSPORTER-RELATED"/>
    <property type="match status" value="1"/>
</dbReference>
<feature type="domain" description="MacB-like periplasmic core" evidence="9">
    <location>
        <begin position="496"/>
        <end position="707"/>
    </location>
</feature>
<keyword evidence="5 7" id="KW-0472">Membrane</keyword>
<dbReference type="AlphaFoldDB" id="A0A143PHD3"/>
<evidence type="ECO:0000259" key="8">
    <source>
        <dbReference type="Pfam" id="PF02687"/>
    </source>
</evidence>
<dbReference type="GO" id="GO:0005886">
    <property type="term" value="C:plasma membrane"/>
    <property type="evidence" value="ECO:0007669"/>
    <property type="project" value="UniProtKB-SubCell"/>
</dbReference>
<dbReference type="GO" id="GO:0016787">
    <property type="term" value="F:hydrolase activity"/>
    <property type="evidence" value="ECO:0007669"/>
    <property type="project" value="UniProtKB-KW"/>
</dbReference>
<dbReference type="Pfam" id="PF12704">
    <property type="entry name" value="MacB_PCD"/>
    <property type="match status" value="2"/>
</dbReference>
<evidence type="ECO:0000256" key="6">
    <source>
        <dbReference type="ARBA" id="ARBA00038076"/>
    </source>
</evidence>
<evidence type="ECO:0000256" key="7">
    <source>
        <dbReference type="SAM" id="Phobius"/>
    </source>
</evidence>
<evidence type="ECO:0000313" key="10">
    <source>
        <dbReference type="EMBL" id="AMY07826.1"/>
    </source>
</evidence>
<protein>
    <submittedName>
        <fullName evidence="10">Macrolide export ATP-binding/permease protein MacB</fullName>
        <ecNumber evidence="10">3.6.3.-</ecNumber>
    </submittedName>
</protein>
<dbReference type="PANTHER" id="PTHR30572:SF4">
    <property type="entry name" value="ABC TRANSPORTER PERMEASE YTRF"/>
    <property type="match status" value="1"/>
</dbReference>
<feature type="domain" description="ABC3 transporter permease C-terminal" evidence="8">
    <location>
        <begin position="351"/>
        <end position="471"/>
    </location>
</feature>
<feature type="transmembrane region" description="Helical" evidence="7">
    <location>
        <begin position="841"/>
        <end position="862"/>
    </location>
</feature>
<keyword evidence="10" id="KW-0067">ATP-binding</keyword>
<dbReference type="OrthoDB" id="5933722at2"/>
<feature type="transmembrane region" description="Helical" evidence="7">
    <location>
        <begin position="395"/>
        <end position="417"/>
    </location>
</feature>
<organism evidence="10 11">
    <name type="scientific">Luteitalea pratensis</name>
    <dbReference type="NCBI Taxonomy" id="1855912"/>
    <lineage>
        <taxon>Bacteria</taxon>
        <taxon>Pseudomonadati</taxon>
        <taxon>Acidobacteriota</taxon>
        <taxon>Vicinamibacteria</taxon>
        <taxon>Vicinamibacterales</taxon>
        <taxon>Vicinamibacteraceae</taxon>
        <taxon>Luteitalea</taxon>
    </lineage>
</organism>
<feature type="transmembrane region" description="Helical" evidence="7">
    <location>
        <begin position="442"/>
        <end position="461"/>
    </location>
</feature>
<comment type="subcellular location">
    <subcellularLocation>
        <location evidence="1">Cell membrane</location>
        <topology evidence="1">Multi-pass membrane protein</topology>
    </subcellularLocation>
</comment>
<dbReference type="InterPro" id="IPR050250">
    <property type="entry name" value="Macrolide_Exporter_MacB"/>
</dbReference>
<dbReference type="NCBIfam" id="TIGR03434">
    <property type="entry name" value="ADOP"/>
    <property type="match status" value="1"/>
</dbReference>
<dbReference type="InterPro" id="IPR003838">
    <property type="entry name" value="ABC3_permease_C"/>
</dbReference>